<reference evidence="1 2" key="1">
    <citation type="submission" date="2013-12" db="EMBL/GenBank/DDBJ databases">
        <authorList>
            <person name="Wang R."/>
            <person name="Li Y."/>
            <person name="Zheng H."/>
            <person name="Xin J."/>
        </authorList>
    </citation>
    <scope>NUCLEOTIDE SEQUENCE [LARGE SCALE GENOMIC DNA]</scope>
    <source>
        <strain evidence="1 2">87001</strain>
    </source>
</reference>
<dbReference type="Proteomes" id="UP000031910">
    <property type="component" value="Chromosome"/>
</dbReference>
<dbReference type="Gene3D" id="3.10.620.30">
    <property type="match status" value="1"/>
</dbReference>
<proteinExistence type="predicted"/>
<dbReference type="EMBL" id="CP006959">
    <property type="protein sequence ID" value="AJK51872.1"/>
    <property type="molecule type" value="Genomic_DNA"/>
</dbReference>
<dbReference type="AlphaFoldDB" id="A0A9N7G7V2"/>
<sequence>MKLIDLETNKEIKEDVRWYQRTKYPDYVLKPGQTNESSQLELKDDGTIISKNHTNDNVQVSQIWAEYKGYLYSTFVEVLSENNAKSVDEENQARQEAKKIIEENNWQNLPVLEKITKAYEWVTTNIKYDWNLENLFSNQSAYSGLVLKNTVCTGYAKAFKWLWMN</sequence>
<evidence type="ECO:0000313" key="1">
    <source>
        <dbReference type="EMBL" id="AJK51872.1"/>
    </source>
</evidence>
<protein>
    <submittedName>
        <fullName evidence="1">Lipoprotein</fullName>
    </submittedName>
</protein>
<dbReference type="RefSeq" id="WP_230589498.1">
    <property type="nucleotide sequence ID" value="NZ_CP006959.1"/>
</dbReference>
<accession>A0A9N7G7V2</accession>
<name>A0A9N7G7V2_MYCCC</name>
<evidence type="ECO:0000313" key="2">
    <source>
        <dbReference type="Proteomes" id="UP000031910"/>
    </source>
</evidence>
<gene>
    <name evidence="1" type="ORF">MCCG_0955</name>
</gene>
<keyword evidence="2" id="KW-1185">Reference proteome</keyword>
<organism evidence="1 2">
    <name type="scientific">Mycoplasma capricolum subsp. capripneumoniae 87001</name>
    <dbReference type="NCBI Taxonomy" id="1124992"/>
    <lineage>
        <taxon>Bacteria</taxon>
        <taxon>Bacillati</taxon>
        <taxon>Mycoplasmatota</taxon>
        <taxon>Mollicutes</taxon>
        <taxon>Mycoplasmataceae</taxon>
        <taxon>Mycoplasma</taxon>
    </lineage>
</organism>
<keyword evidence="1" id="KW-0449">Lipoprotein</keyword>
<dbReference type="KEGG" id="mcai:MCCG_0955"/>